<protein>
    <submittedName>
        <fullName evidence="4">DNA-binding response regulator</fullName>
    </submittedName>
</protein>
<dbReference type="Gene3D" id="3.40.50.2300">
    <property type="match status" value="1"/>
</dbReference>
<name>A0A2T3FK36_9FIRM</name>
<dbReference type="InterPro" id="IPR046947">
    <property type="entry name" value="LytR-like"/>
</dbReference>
<comment type="caution">
    <text evidence="4">The sequence shown here is derived from an EMBL/GenBank/DDBJ whole genome shotgun (WGS) entry which is preliminary data.</text>
</comment>
<dbReference type="Pfam" id="PF04397">
    <property type="entry name" value="LytTR"/>
    <property type="match status" value="1"/>
</dbReference>
<dbReference type="EMBL" id="PYLP01000029">
    <property type="protein sequence ID" value="PST35610.1"/>
    <property type="molecule type" value="Genomic_DNA"/>
</dbReference>
<evidence type="ECO:0000259" key="2">
    <source>
        <dbReference type="PROSITE" id="PS50110"/>
    </source>
</evidence>
<organism evidence="4 5">
    <name type="scientific">Faecalibacillus faecis</name>
    <dbReference type="NCBI Taxonomy" id="1982628"/>
    <lineage>
        <taxon>Bacteria</taxon>
        <taxon>Bacillati</taxon>
        <taxon>Bacillota</taxon>
        <taxon>Erysipelotrichia</taxon>
        <taxon>Erysipelotrichales</taxon>
        <taxon>Coprobacillaceae</taxon>
        <taxon>Faecalibacillus</taxon>
    </lineage>
</organism>
<accession>A0A2T3FK36</accession>
<keyword evidence="4" id="KW-0238">DNA-binding</keyword>
<dbReference type="Gene3D" id="2.40.50.1020">
    <property type="entry name" value="LytTr DNA-binding domain"/>
    <property type="match status" value="1"/>
</dbReference>
<dbReference type="SMART" id="SM00850">
    <property type="entry name" value="LytTR"/>
    <property type="match status" value="1"/>
</dbReference>
<sequence>MIMFIAICDDDILYMNKVKEMIEQWGKDNNEDVSVYLFNHGDALINSYQKSKIDVIFLDIMMPLLNGMDAAREIRKTDQVVKIIFLTSSPEFALESYDVKASGYLIKPTNYGRLCSLLNDCKLSIHHEPKFIVVKTEAGFQKVYYHQIECIEAQNKKVLFYLENNRRIDVLDTFVHCSKELLLNDGFYKCHRSYLVYMPAVDHFNSLEIETKSHKKIPIARSYTKDFKEAYFEYMFKEGGSSYD</sequence>
<dbReference type="InterPro" id="IPR001789">
    <property type="entry name" value="Sig_transdc_resp-reg_receiver"/>
</dbReference>
<evidence type="ECO:0000256" key="1">
    <source>
        <dbReference type="PROSITE-ProRule" id="PRU00169"/>
    </source>
</evidence>
<keyword evidence="1" id="KW-0597">Phosphoprotein</keyword>
<dbReference type="InterPro" id="IPR011006">
    <property type="entry name" value="CheY-like_superfamily"/>
</dbReference>
<evidence type="ECO:0000313" key="4">
    <source>
        <dbReference type="EMBL" id="PST35610.1"/>
    </source>
</evidence>
<dbReference type="GO" id="GO:0003677">
    <property type="term" value="F:DNA binding"/>
    <property type="evidence" value="ECO:0007669"/>
    <property type="project" value="UniProtKB-KW"/>
</dbReference>
<evidence type="ECO:0000259" key="3">
    <source>
        <dbReference type="PROSITE" id="PS50930"/>
    </source>
</evidence>
<gene>
    <name evidence="4" type="ORF">C7U55_12700</name>
</gene>
<dbReference type="AlphaFoldDB" id="A0A2T3FK36"/>
<dbReference type="PROSITE" id="PS50110">
    <property type="entry name" value="RESPONSE_REGULATORY"/>
    <property type="match status" value="1"/>
</dbReference>
<dbReference type="SMART" id="SM00448">
    <property type="entry name" value="REC"/>
    <property type="match status" value="1"/>
</dbReference>
<evidence type="ECO:0000313" key="5">
    <source>
        <dbReference type="Proteomes" id="UP000241201"/>
    </source>
</evidence>
<dbReference type="PANTHER" id="PTHR37299:SF1">
    <property type="entry name" value="STAGE 0 SPORULATION PROTEIN A HOMOLOG"/>
    <property type="match status" value="1"/>
</dbReference>
<dbReference type="InterPro" id="IPR007492">
    <property type="entry name" value="LytTR_DNA-bd_dom"/>
</dbReference>
<dbReference type="PANTHER" id="PTHR37299">
    <property type="entry name" value="TRANSCRIPTIONAL REGULATOR-RELATED"/>
    <property type="match status" value="1"/>
</dbReference>
<feature type="domain" description="HTH LytTR-type" evidence="3">
    <location>
        <begin position="132"/>
        <end position="233"/>
    </location>
</feature>
<dbReference type="SUPFAM" id="SSF52172">
    <property type="entry name" value="CheY-like"/>
    <property type="match status" value="1"/>
</dbReference>
<reference evidence="5" key="1">
    <citation type="submission" date="2018-03" db="EMBL/GenBank/DDBJ databases">
        <title>Lachnoclostridium SNUG30370 gen.nov., sp.nov., isolated from human faeces.</title>
        <authorList>
            <person name="Seo B."/>
            <person name="Jeon K."/>
            <person name="Ko G."/>
        </authorList>
    </citation>
    <scope>NUCLEOTIDE SEQUENCE [LARGE SCALE GENOMIC DNA]</scope>
    <source>
        <strain evidence="5">SNUG30370</strain>
    </source>
</reference>
<dbReference type="PROSITE" id="PS50930">
    <property type="entry name" value="HTH_LYTTR"/>
    <property type="match status" value="1"/>
</dbReference>
<dbReference type="Proteomes" id="UP000241201">
    <property type="component" value="Unassembled WGS sequence"/>
</dbReference>
<dbReference type="GO" id="GO:0000156">
    <property type="term" value="F:phosphorelay response regulator activity"/>
    <property type="evidence" value="ECO:0007669"/>
    <property type="project" value="InterPro"/>
</dbReference>
<proteinExistence type="predicted"/>
<feature type="domain" description="Response regulatory" evidence="2">
    <location>
        <begin position="4"/>
        <end position="122"/>
    </location>
</feature>
<keyword evidence="5" id="KW-1185">Reference proteome</keyword>
<feature type="modified residue" description="4-aspartylphosphate" evidence="1">
    <location>
        <position position="59"/>
    </location>
</feature>
<dbReference type="Pfam" id="PF00072">
    <property type="entry name" value="Response_reg"/>
    <property type="match status" value="1"/>
</dbReference>